<dbReference type="AlphaFoldDB" id="A0A644YR49"/>
<proteinExistence type="predicted"/>
<organism evidence="1">
    <name type="scientific">bioreactor metagenome</name>
    <dbReference type="NCBI Taxonomy" id="1076179"/>
    <lineage>
        <taxon>unclassified sequences</taxon>
        <taxon>metagenomes</taxon>
        <taxon>ecological metagenomes</taxon>
    </lineage>
</organism>
<evidence type="ECO:0000313" key="1">
    <source>
        <dbReference type="EMBL" id="MPM28574.1"/>
    </source>
</evidence>
<sequence>MSVTGMTSWQICQKCGRKFLAAARKPSSDGWPADCPKCRAETTRKVLSDITAKWLKK</sequence>
<dbReference type="EMBL" id="VSSQ01005290">
    <property type="protein sequence ID" value="MPM28574.1"/>
    <property type="molecule type" value="Genomic_DNA"/>
</dbReference>
<comment type="caution">
    <text evidence="1">The sequence shown here is derived from an EMBL/GenBank/DDBJ whole genome shotgun (WGS) entry which is preliminary data.</text>
</comment>
<gene>
    <name evidence="1" type="ORF">SDC9_75100</name>
</gene>
<protein>
    <submittedName>
        <fullName evidence="1">Uncharacterized protein</fullName>
    </submittedName>
</protein>
<name>A0A644YR49_9ZZZZ</name>
<reference evidence="1" key="1">
    <citation type="submission" date="2019-08" db="EMBL/GenBank/DDBJ databases">
        <authorList>
            <person name="Kucharzyk K."/>
            <person name="Murdoch R.W."/>
            <person name="Higgins S."/>
            <person name="Loffler F."/>
        </authorList>
    </citation>
    <scope>NUCLEOTIDE SEQUENCE</scope>
</reference>
<accession>A0A644YR49</accession>